<evidence type="ECO:0000313" key="2">
    <source>
        <dbReference type="Proteomes" id="UP001143330"/>
    </source>
</evidence>
<dbReference type="RefSeq" id="WP_213363674.1">
    <property type="nucleotide sequence ID" value="NZ_BSFM01000021.1"/>
</dbReference>
<name>A0A9W6NDJ9_9HYPH</name>
<reference evidence="1" key="1">
    <citation type="journal article" date="2014" name="Int. J. Syst. Evol. Microbiol.">
        <title>Complete genome sequence of Corynebacterium casei LMG S-19264T (=DSM 44701T), isolated from a smear-ripened cheese.</title>
        <authorList>
            <consortium name="US DOE Joint Genome Institute (JGI-PGF)"/>
            <person name="Walter F."/>
            <person name="Albersmeier A."/>
            <person name="Kalinowski J."/>
            <person name="Ruckert C."/>
        </authorList>
    </citation>
    <scope>NUCLEOTIDE SEQUENCE</scope>
    <source>
        <strain evidence="1">VKM B-2789</strain>
    </source>
</reference>
<dbReference type="Proteomes" id="UP001143330">
    <property type="component" value="Unassembled WGS sequence"/>
</dbReference>
<organism evidence="1 2">
    <name type="scientific">Ancylobacter defluvii</name>
    <dbReference type="NCBI Taxonomy" id="1282440"/>
    <lineage>
        <taxon>Bacteria</taxon>
        <taxon>Pseudomonadati</taxon>
        <taxon>Pseudomonadota</taxon>
        <taxon>Alphaproteobacteria</taxon>
        <taxon>Hyphomicrobiales</taxon>
        <taxon>Xanthobacteraceae</taxon>
        <taxon>Ancylobacter</taxon>
    </lineage>
</organism>
<sequence length="73" mass="8280">MAEAAYQYVRRTYGVNPGVGQRVLHDVTRKFGTIAREDKSQSHHVMVRFDGQRFASPCHPTELDYQPKEGSDG</sequence>
<proteinExistence type="predicted"/>
<protein>
    <submittedName>
        <fullName evidence="1">Uncharacterized protein</fullName>
    </submittedName>
</protein>
<reference evidence="1" key="2">
    <citation type="submission" date="2023-01" db="EMBL/GenBank/DDBJ databases">
        <authorList>
            <person name="Sun Q."/>
            <person name="Evtushenko L."/>
        </authorList>
    </citation>
    <scope>NUCLEOTIDE SEQUENCE</scope>
    <source>
        <strain evidence="1">VKM B-2789</strain>
    </source>
</reference>
<comment type="caution">
    <text evidence="1">The sequence shown here is derived from an EMBL/GenBank/DDBJ whole genome shotgun (WGS) entry which is preliminary data.</text>
</comment>
<gene>
    <name evidence="1" type="ORF">GCM10017653_47060</name>
</gene>
<dbReference type="EMBL" id="BSFM01000021">
    <property type="protein sequence ID" value="GLK86636.1"/>
    <property type="molecule type" value="Genomic_DNA"/>
</dbReference>
<accession>A0A9W6NDJ9</accession>
<evidence type="ECO:0000313" key="1">
    <source>
        <dbReference type="EMBL" id="GLK86636.1"/>
    </source>
</evidence>
<keyword evidence="2" id="KW-1185">Reference proteome</keyword>
<dbReference type="AlphaFoldDB" id="A0A9W6NDJ9"/>